<accession>A0ACC2GUU8</accession>
<reference evidence="1" key="1">
    <citation type="submission" date="2021-05" db="EMBL/GenBank/DDBJ databases">
        <authorList>
            <person name="Pan Q."/>
            <person name="Jouanno E."/>
            <person name="Zahm M."/>
            <person name="Klopp C."/>
            <person name="Cabau C."/>
            <person name="Louis A."/>
            <person name="Berthelot C."/>
            <person name="Parey E."/>
            <person name="Roest Crollius H."/>
            <person name="Montfort J."/>
            <person name="Robinson-Rechavi M."/>
            <person name="Bouchez O."/>
            <person name="Lampietro C."/>
            <person name="Lopez Roques C."/>
            <person name="Donnadieu C."/>
            <person name="Postlethwait J."/>
            <person name="Bobe J."/>
            <person name="Dillon D."/>
            <person name="Chandos A."/>
            <person name="von Hippel F."/>
            <person name="Guiguen Y."/>
        </authorList>
    </citation>
    <scope>NUCLEOTIDE SEQUENCE</scope>
    <source>
        <strain evidence="1">YG-Jan2019</strain>
    </source>
</reference>
<evidence type="ECO:0000313" key="2">
    <source>
        <dbReference type="Proteomes" id="UP001157502"/>
    </source>
</evidence>
<gene>
    <name evidence="1" type="ORF">DPEC_G00095140</name>
</gene>
<sequence length="337" mass="37996">MNILLTLLLLTGTWAEDRLTERYGLQGGYICLAVSKEMEGFANFRWKLNSEIIVKNNGTRPEYNKKMDYHHHNYTLCVKNLSMNDSGIYSATVEKEWKEITTKYRLTVQDAVPIPDMQIIYSNSTSGPCNITVNCLGWVLSECLGGWCTPAQSQSQSEYNISVSSNKGHIHCTVNNYVSRRTVSKSIDILCSDEMKETSTVQFRGVLVLVGVFSLVVVVSAGIGFNIWKSFRKQQMQVKPLSVSPNSPVPSPSTESTDVTSIYCVAGQRKRRREQEHLTVLRQMLASDVEQIELNRAQRQRHLQMALDDAAQARDLEAALRRQEIAAMSSFNQAFLP</sequence>
<protein>
    <submittedName>
        <fullName evidence="1">Uncharacterized protein</fullName>
    </submittedName>
</protein>
<name>A0ACC2GUU8_DALPE</name>
<keyword evidence="2" id="KW-1185">Reference proteome</keyword>
<evidence type="ECO:0000313" key="1">
    <source>
        <dbReference type="EMBL" id="KAJ8007543.1"/>
    </source>
</evidence>
<dbReference type="EMBL" id="CM055735">
    <property type="protein sequence ID" value="KAJ8007543.1"/>
    <property type="molecule type" value="Genomic_DNA"/>
</dbReference>
<organism evidence="1 2">
    <name type="scientific">Dallia pectoralis</name>
    <name type="common">Alaska blackfish</name>
    <dbReference type="NCBI Taxonomy" id="75939"/>
    <lineage>
        <taxon>Eukaryota</taxon>
        <taxon>Metazoa</taxon>
        <taxon>Chordata</taxon>
        <taxon>Craniata</taxon>
        <taxon>Vertebrata</taxon>
        <taxon>Euteleostomi</taxon>
        <taxon>Actinopterygii</taxon>
        <taxon>Neopterygii</taxon>
        <taxon>Teleostei</taxon>
        <taxon>Protacanthopterygii</taxon>
        <taxon>Esociformes</taxon>
        <taxon>Umbridae</taxon>
        <taxon>Dallia</taxon>
    </lineage>
</organism>
<comment type="caution">
    <text evidence="1">The sequence shown here is derived from an EMBL/GenBank/DDBJ whole genome shotgun (WGS) entry which is preliminary data.</text>
</comment>
<proteinExistence type="predicted"/>
<dbReference type="Proteomes" id="UP001157502">
    <property type="component" value="Chromosome 8"/>
</dbReference>